<evidence type="ECO:0000313" key="3">
    <source>
        <dbReference type="EMBL" id="QDT00223.1"/>
    </source>
</evidence>
<dbReference type="Pfam" id="PF07963">
    <property type="entry name" value="N_methyl"/>
    <property type="match status" value="1"/>
</dbReference>
<dbReference type="SUPFAM" id="SSF54523">
    <property type="entry name" value="Pili subunits"/>
    <property type="match status" value="1"/>
</dbReference>
<dbReference type="RefSeq" id="WP_218932038.1">
    <property type="nucleotide sequence ID" value="NZ_CP036263.1"/>
</dbReference>
<keyword evidence="1" id="KW-0812">Transmembrane</keyword>
<keyword evidence="1" id="KW-0472">Membrane</keyword>
<dbReference type="Pfam" id="PF07596">
    <property type="entry name" value="SBP_bac_10"/>
    <property type="match status" value="1"/>
</dbReference>
<dbReference type="AlphaFoldDB" id="A0A517MZC1"/>
<feature type="domain" description="DUF1559" evidence="2">
    <location>
        <begin position="46"/>
        <end position="341"/>
    </location>
</feature>
<evidence type="ECO:0000259" key="2">
    <source>
        <dbReference type="Pfam" id="PF07596"/>
    </source>
</evidence>
<dbReference type="InterPro" id="IPR011453">
    <property type="entry name" value="DUF1559"/>
</dbReference>
<reference evidence="3 4" key="1">
    <citation type="submission" date="2019-02" db="EMBL/GenBank/DDBJ databases">
        <title>Deep-cultivation of Planctomycetes and their phenomic and genomic characterization uncovers novel biology.</title>
        <authorList>
            <person name="Wiegand S."/>
            <person name="Jogler M."/>
            <person name="Boedeker C."/>
            <person name="Pinto D."/>
            <person name="Vollmers J."/>
            <person name="Rivas-Marin E."/>
            <person name="Kohn T."/>
            <person name="Peeters S.H."/>
            <person name="Heuer A."/>
            <person name="Rast P."/>
            <person name="Oberbeckmann S."/>
            <person name="Bunk B."/>
            <person name="Jeske O."/>
            <person name="Meyerdierks A."/>
            <person name="Storesund J.E."/>
            <person name="Kallscheuer N."/>
            <person name="Luecker S."/>
            <person name="Lage O.M."/>
            <person name="Pohl T."/>
            <person name="Merkel B.J."/>
            <person name="Hornburger P."/>
            <person name="Mueller R.-W."/>
            <person name="Bruemmer F."/>
            <person name="Labrenz M."/>
            <person name="Spormann A.M."/>
            <person name="Op den Camp H."/>
            <person name="Overmann J."/>
            <person name="Amann R."/>
            <person name="Jetten M.S.M."/>
            <person name="Mascher T."/>
            <person name="Medema M.H."/>
            <person name="Devos D.P."/>
            <person name="Kaster A.-K."/>
            <person name="Ovreas L."/>
            <person name="Rohde M."/>
            <person name="Galperin M.Y."/>
            <person name="Jogler C."/>
        </authorList>
    </citation>
    <scope>NUCLEOTIDE SEQUENCE [LARGE SCALE GENOMIC DNA]</scope>
    <source>
        <strain evidence="3 4">HG15A2</strain>
    </source>
</reference>
<protein>
    <recommendedName>
        <fullName evidence="2">DUF1559 domain-containing protein</fullName>
    </recommendedName>
</protein>
<evidence type="ECO:0000313" key="4">
    <source>
        <dbReference type="Proteomes" id="UP000319852"/>
    </source>
</evidence>
<keyword evidence="1" id="KW-1133">Transmembrane helix</keyword>
<dbReference type="NCBIfam" id="TIGR02532">
    <property type="entry name" value="IV_pilin_GFxxxE"/>
    <property type="match status" value="1"/>
</dbReference>
<gene>
    <name evidence="3" type="ORF">HG15A2_35590</name>
</gene>
<dbReference type="InterPro" id="IPR045584">
    <property type="entry name" value="Pilin-like"/>
</dbReference>
<dbReference type="EMBL" id="CP036263">
    <property type="protein sequence ID" value="QDT00223.1"/>
    <property type="molecule type" value="Genomic_DNA"/>
</dbReference>
<dbReference type="InterPro" id="IPR012902">
    <property type="entry name" value="N_methyl_site"/>
</dbReference>
<organism evidence="3 4">
    <name type="scientific">Adhaeretor mobilis</name>
    <dbReference type="NCBI Taxonomy" id="1930276"/>
    <lineage>
        <taxon>Bacteria</taxon>
        <taxon>Pseudomonadati</taxon>
        <taxon>Planctomycetota</taxon>
        <taxon>Planctomycetia</taxon>
        <taxon>Pirellulales</taxon>
        <taxon>Lacipirellulaceae</taxon>
        <taxon>Adhaeretor</taxon>
    </lineage>
</organism>
<proteinExistence type="predicted"/>
<evidence type="ECO:0000256" key="1">
    <source>
        <dbReference type="SAM" id="Phobius"/>
    </source>
</evidence>
<name>A0A517MZC1_9BACT</name>
<dbReference type="PANTHER" id="PTHR30093:SF2">
    <property type="entry name" value="TYPE II SECRETION SYSTEM PROTEIN H"/>
    <property type="match status" value="1"/>
</dbReference>
<dbReference type="Proteomes" id="UP000319852">
    <property type="component" value="Chromosome"/>
</dbReference>
<sequence length="362" mass="38871">MSKDTMPRCQRPNSPLRNQYGFTLVELLVVIAIIGVLVGLLLPAVQAARESARRASCSNKLRQIGLAALNYESANGHMPPGYLAGTNFIKPESPSDSKGDHQLTGVFVFLLPYMEAGSVFDRFTTTLDLGIDSRDKNYNVDTNAWSIAQARLSAFLCPNGPSESPRNAILDKTYGILKGGFLALESAAWDPLQTQLGLTHYMGNSGVWGPVSPNLVYDMGSGNRNVSSDLAGVFGVRSKTRIGQITDGTSQTLMFGEAPGNYGVSIPDEFVPGNHDGFTQGNAWAGFGTLPAALGLNVTVENKAGAQYATKWSYYGSLHSGNIVQFCNADGSVHTLTKDIEMFIFQSLATIQGEELVDESVL</sequence>
<dbReference type="Gene3D" id="3.30.700.10">
    <property type="entry name" value="Glycoprotein, Type 4 Pilin"/>
    <property type="match status" value="1"/>
</dbReference>
<accession>A0A517MZC1</accession>
<feature type="transmembrane region" description="Helical" evidence="1">
    <location>
        <begin position="20"/>
        <end position="45"/>
    </location>
</feature>
<dbReference type="KEGG" id="amob:HG15A2_35590"/>
<keyword evidence="4" id="KW-1185">Reference proteome</keyword>
<dbReference type="PANTHER" id="PTHR30093">
    <property type="entry name" value="GENERAL SECRETION PATHWAY PROTEIN G"/>
    <property type="match status" value="1"/>
</dbReference>